<evidence type="ECO:0000313" key="3">
    <source>
        <dbReference type="RefSeq" id="XP_012883922.1"/>
    </source>
</evidence>
<dbReference type="GeneID" id="105994827"/>
<organism evidence="2 3">
    <name type="scientific">Dipodomys ordii</name>
    <name type="common">Ord's kangaroo rat</name>
    <dbReference type="NCBI Taxonomy" id="10020"/>
    <lineage>
        <taxon>Eukaryota</taxon>
        <taxon>Metazoa</taxon>
        <taxon>Chordata</taxon>
        <taxon>Craniata</taxon>
        <taxon>Vertebrata</taxon>
        <taxon>Euteleostomi</taxon>
        <taxon>Mammalia</taxon>
        <taxon>Eutheria</taxon>
        <taxon>Euarchontoglires</taxon>
        <taxon>Glires</taxon>
        <taxon>Rodentia</taxon>
        <taxon>Castorimorpha</taxon>
        <taxon>Heteromyidae</taxon>
        <taxon>Dipodomyinae</taxon>
        <taxon>Dipodomys</taxon>
    </lineage>
</organism>
<gene>
    <name evidence="3" type="primary">LOC105994827</name>
</gene>
<sequence>MAVSVPVAQGEDPPQGLGRTYPVPEGAASSNPRAETASAAQRLGCARGRGVDYTSRNASGRGGVWERPPGPGQACAGVLGSGEAGPRGCQLWPGGARAGWRWPLAQRRSRVGSRCAASSWAGRVEASAGRGDPGRDASNRRGHGRGATESVHRGLGELGNDEDPKGLKINSNIILEKMGINISVLMGANIASEVAGKKFYETTISEPPRGDMEVSPACSPPSLLSPVLLEWNPGLGACSTPELPQPVPHTVCGGPGGGRVMCRTILCL</sequence>
<dbReference type="KEGG" id="dord:105994827"/>
<dbReference type="Proteomes" id="UP000081671">
    <property type="component" value="Unplaced"/>
</dbReference>
<dbReference type="Gene3D" id="3.40.50.720">
    <property type="entry name" value="NAD(P)-binding Rossmann-like Domain"/>
    <property type="match status" value="1"/>
</dbReference>
<proteinExistence type="predicted"/>
<accession>A0A1S3G7B3</accession>
<reference evidence="3" key="1">
    <citation type="submission" date="2025-08" db="UniProtKB">
        <authorList>
            <consortium name="RefSeq"/>
        </authorList>
    </citation>
    <scope>IDENTIFICATION</scope>
    <source>
        <tissue evidence="3">Kidney</tissue>
    </source>
</reference>
<protein>
    <submittedName>
        <fullName evidence="3">Spidroin-2-like</fullName>
    </submittedName>
</protein>
<feature type="region of interest" description="Disordered" evidence="1">
    <location>
        <begin position="122"/>
        <end position="163"/>
    </location>
</feature>
<feature type="region of interest" description="Disordered" evidence="1">
    <location>
        <begin position="1"/>
        <end position="70"/>
    </location>
</feature>
<evidence type="ECO:0000256" key="1">
    <source>
        <dbReference type="SAM" id="MobiDB-lite"/>
    </source>
</evidence>
<keyword evidence="2" id="KW-1185">Reference proteome</keyword>
<evidence type="ECO:0000313" key="2">
    <source>
        <dbReference type="Proteomes" id="UP000081671"/>
    </source>
</evidence>
<dbReference type="InParanoid" id="A0A1S3G7B3"/>
<name>A0A1S3G7B3_DIPOR</name>
<dbReference type="AlphaFoldDB" id="A0A1S3G7B3"/>
<dbReference type="RefSeq" id="XP_012883922.1">
    <property type="nucleotide sequence ID" value="XM_013028468.1"/>
</dbReference>